<proteinExistence type="predicted"/>
<gene>
    <name evidence="1" type="ORF">LCGC14_0838800</name>
</gene>
<name>A0A0F9RYF5_9ZZZZ</name>
<reference evidence="1" key="1">
    <citation type="journal article" date="2015" name="Nature">
        <title>Complex archaea that bridge the gap between prokaryotes and eukaryotes.</title>
        <authorList>
            <person name="Spang A."/>
            <person name="Saw J.H."/>
            <person name="Jorgensen S.L."/>
            <person name="Zaremba-Niedzwiedzka K."/>
            <person name="Martijn J."/>
            <person name="Lind A.E."/>
            <person name="van Eijk R."/>
            <person name="Schleper C."/>
            <person name="Guy L."/>
            <person name="Ettema T.J."/>
        </authorList>
    </citation>
    <scope>NUCLEOTIDE SEQUENCE</scope>
</reference>
<comment type="caution">
    <text evidence="1">The sequence shown here is derived from an EMBL/GenBank/DDBJ whole genome shotgun (WGS) entry which is preliminary data.</text>
</comment>
<protein>
    <submittedName>
        <fullName evidence="1">Uncharacterized protein</fullName>
    </submittedName>
</protein>
<accession>A0A0F9RYF5</accession>
<dbReference type="EMBL" id="LAZR01002445">
    <property type="protein sequence ID" value="KKN29961.1"/>
    <property type="molecule type" value="Genomic_DNA"/>
</dbReference>
<dbReference type="AlphaFoldDB" id="A0A0F9RYF5"/>
<organism evidence="1">
    <name type="scientific">marine sediment metagenome</name>
    <dbReference type="NCBI Taxonomy" id="412755"/>
    <lineage>
        <taxon>unclassified sequences</taxon>
        <taxon>metagenomes</taxon>
        <taxon>ecological metagenomes</taxon>
    </lineage>
</organism>
<sequence>MKSLYDENGKYTPDALHFDGEASRLILPLLKKIVAEGYRPREAAHLIEDAVSVLGCELQLDADMKRVKARQAKKASPDIPYHT</sequence>
<evidence type="ECO:0000313" key="1">
    <source>
        <dbReference type="EMBL" id="KKN29961.1"/>
    </source>
</evidence>